<dbReference type="InterPro" id="IPR052337">
    <property type="entry name" value="SAT4-like"/>
</dbReference>
<feature type="transmembrane region" description="Helical" evidence="6">
    <location>
        <begin position="114"/>
        <end position="135"/>
    </location>
</feature>
<dbReference type="PANTHER" id="PTHR33048:SF47">
    <property type="entry name" value="INTEGRAL MEMBRANE PROTEIN-RELATED"/>
    <property type="match status" value="1"/>
</dbReference>
<evidence type="ECO:0000313" key="8">
    <source>
        <dbReference type="EMBL" id="KAF2272788.1"/>
    </source>
</evidence>
<accession>A0A6A6J9X7</accession>
<evidence type="ECO:0000256" key="2">
    <source>
        <dbReference type="ARBA" id="ARBA00022692"/>
    </source>
</evidence>
<dbReference type="Proteomes" id="UP000800097">
    <property type="component" value="Unassembled WGS sequence"/>
</dbReference>
<evidence type="ECO:0000256" key="1">
    <source>
        <dbReference type="ARBA" id="ARBA00004141"/>
    </source>
</evidence>
<keyword evidence="3 6" id="KW-1133">Transmembrane helix</keyword>
<feature type="transmembrane region" description="Helical" evidence="6">
    <location>
        <begin position="266"/>
        <end position="284"/>
    </location>
</feature>
<dbReference type="Pfam" id="PF20684">
    <property type="entry name" value="Fung_rhodopsin"/>
    <property type="match status" value="1"/>
</dbReference>
<dbReference type="RefSeq" id="XP_033650327.1">
    <property type="nucleotide sequence ID" value="XM_033793639.1"/>
</dbReference>
<keyword evidence="2 6" id="KW-0812">Transmembrane</keyword>
<keyword evidence="4 6" id="KW-0472">Membrane</keyword>
<organism evidence="8 9">
    <name type="scientific">Westerdykella ornata</name>
    <dbReference type="NCBI Taxonomy" id="318751"/>
    <lineage>
        <taxon>Eukaryota</taxon>
        <taxon>Fungi</taxon>
        <taxon>Dikarya</taxon>
        <taxon>Ascomycota</taxon>
        <taxon>Pezizomycotina</taxon>
        <taxon>Dothideomycetes</taxon>
        <taxon>Pleosporomycetidae</taxon>
        <taxon>Pleosporales</taxon>
        <taxon>Sporormiaceae</taxon>
        <taxon>Westerdykella</taxon>
    </lineage>
</organism>
<evidence type="ECO:0000313" key="9">
    <source>
        <dbReference type="Proteomes" id="UP000800097"/>
    </source>
</evidence>
<feature type="transmembrane region" description="Helical" evidence="6">
    <location>
        <begin position="63"/>
        <end position="84"/>
    </location>
</feature>
<reference evidence="8" key="1">
    <citation type="journal article" date="2020" name="Stud. Mycol.">
        <title>101 Dothideomycetes genomes: a test case for predicting lifestyles and emergence of pathogens.</title>
        <authorList>
            <person name="Haridas S."/>
            <person name="Albert R."/>
            <person name="Binder M."/>
            <person name="Bloem J."/>
            <person name="Labutti K."/>
            <person name="Salamov A."/>
            <person name="Andreopoulos B."/>
            <person name="Baker S."/>
            <person name="Barry K."/>
            <person name="Bills G."/>
            <person name="Bluhm B."/>
            <person name="Cannon C."/>
            <person name="Castanera R."/>
            <person name="Culley D."/>
            <person name="Daum C."/>
            <person name="Ezra D."/>
            <person name="Gonzalez J."/>
            <person name="Henrissat B."/>
            <person name="Kuo A."/>
            <person name="Liang C."/>
            <person name="Lipzen A."/>
            <person name="Lutzoni F."/>
            <person name="Magnuson J."/>
            <person name="Mondo S."/>
            <person name="Nolan M."/>
            <person name="Ohm R."/>
            <person name="Pangilinan J."/>
            <person name="Park H.-J."/>
            <person name="Ramirez L."/>
            <person name="Alfaro M."/>
            <person name="Sun H."/>
            <person name="Tritt A."/>
            <person name="Yoshinaga Y."/>
            <person name="Zwiers L.-H."/>
            <person name="Turgeon B."/>
            <person name="Goodwin S."/>
            <person name="Spatafora J."/>
            <person name="Crous P."/>
            <person name="Grigoriev I."/>
        </authorList>
    </citation>
    <scope>NUCLEOTIDE SEQUENCE</scope>
    <source>
        <strain evidence="8">CBS 379.55</strain>
    </source>
</reference>
<name>A0A6A6J9X7_WESOR</name>
<protein>
    <recommendedName>
        <fullName evidence="7">Rhodopsin domain-containing protein</fullName>
    </recommendedName>
</protein>
<feature type="domain" description="Rhodopsin" evidence="7">
    <location>
        <begin position="48"/>
        <end position="288"/>
    </location>
</feature>
<dbReference type="OrthoDB" id="4682787at2759"/>
<evidence type="ECO:0000256" key="4">
    <source>
        <dbReference type="ARBA" id="ARBA00023136"/>
    </source>
</evidence>
<evidence type="ECO:0000256" key="6">
    <source>
        <dbReference type="SAM" id="Phobius"/>
    </source>
</evidence>
<dbReference type="AlphaFoldDB" id="A0A6A6J9X7"/>
<evidence type="ECO:0000256" key="3">
    <source>
        <dbReference type="ARBA" id="ARBA00022989"/>
    </source>
</evidence>
<evidence type="ECO:0000259" key="7">
    <source>
        <dbReference type="Pfam" id="PF20684"/>
    </source>
</evidence>
<proteinExistence type="inferred from homology"/>
<dbReference type="PANTHER" id="PTHR33048">
    <property type="entry name" value="PTH11-LIKE INTEGRAL MEMBRANE PROTEIN (AFU_ORTHOLOGUE AFUA_5G11245)"/>
    <property type="match status" value="1"/>
</dbReference>
<comment type="subcellular location">
    <subcellularLocation>
        <location evidence="1">Membrane</location>
        <topology evidence="1">Multi-pass membrane protein</topology>
    </subcellularLocation>
</comment>
<feature type="transmembrane region" description="Helical" evidence="6">
    <location>
        <begin position="147"/>
        <end position="171"/>
    </location>
</feature>
<dbReference type="EMBL" id="ML986516">
    <property type="protein sequence ID" value="KAF2272788.1"/>
    <property type="molecule type" value="Genomic_DNA"/>
</dbReference>
<gene>
    <name evidence="8" type="ORF">EI97DRAFT_196094</name>
</gene>
<sequence>MGAHSQQGALPPPEGVVPDVNLSHNEHRTTYMAALALMLIFPSTLVPLRLYTKAVIMKSLRTTDVTCLIGFVNFIALVTLGYTFPNVGMGKHAWDIPLASYSRLAELLNIQQAVYMPAILFTKLAILLQLVDIFVPTQLPKNSRWYSLYSLIASNVLFFTVLMFVEIFQCVPRQKIWNPTLHGRCIDINKTFIATGVINVIDDFIILIIPLVWTWKLQLRLKQKVGVSAIFATGFFACITSVMRLIESIKSLDNPDISHSLLPVSLWALAEVSAGLVVCCLPLLPRLFGHRNARTRLAVSEPSGHSALVRKVKSQFHGFGSQSGVSLNSEPVTSFELRSMP</sequence>
<comment type="similarity">
    <text evidence="5">Belongs to the SAT4 family.</text>
</comment>
<evidence type="ECO:0000256" key="5">
    <source>
        <dbReference type="ARBA" id="ARBA00038359"/>
    </source>
</evidence>
<feature type="transmembrane region" description="Helical" evidence="6">
    <location>
        <begin position="191"/>
        <end position="213"/>
    </location>
</feature>
<feature type="transmembrane region" description="Helical" evidence="6">
    <location>
        <begin position="225"/>
        <end position="246"/>
    </location>
</feature>
<dbReference type="InterPro" id="IPR049326">
    <property type="entry name" value="Rhodopsin_dom_fungi"/>
</dbReference>
<feature type="transmembrane region" description="Helical" evidence="6">
    <location>
        <begin position="31"/>
        <end position="51"/>
    </location>
</feature>
<dbReference type="GO" id="GO:0016020">
    <property type="term" value="C:membrane"/>
    <property type="evidence" value="ECO:0007669"/>
    <property type="project" value="UniProtKB-SubCell"/>
</dbReference>
<dbReference type="GeneID" id="54546814"/>
<keyword evidence="9" id="KW-1185">Reference proteome</keyword>